<accession>A0A2P2L9Q6</accession>
<sequence length="53" mass="6035">MFHFPSIMIHFFGALQLFPQQPLTWMKGIGSNNAAKHPEHMQVCSAKHLNSDL</sequence>
<organism evidence="1">
    <name type="scientific">Rhizophora mucronata</name>
    <name type="common">Asiatic mangrove</name>
    <dbReference type="NCBI Taxonomy" id="61149"/>
    <lineage>
        <taxon>Eukaryota</taxon>
        <taxon>Viridiplantae</taxon>
        <taxon>Streptophyta</taxon>
        <taxon>Embryophyta</taxon>
        <taxon>Tracheophyta</taxon>
        <taxon>Spermatophyta</taxon>
        <taxon>Magnoliopsida</taxon>
        <taxon>eudicotyledons</taxon>
        <taxon>Gunneridae</taxon>
        <taxon>Pentapetalae</taxon>
        <taxon>rosids</taxon>
        <taxon>fabids</taxon>
        <taxon>Malpighiales</taxon>
        <taxon>Rhizophoraceae</taxon>
        <taxon>Rhizophora</taxon>
    </lineage>
</organism>
<protein>
    <submittedName>
        <fullName evidence="1">Uncharacterized protein</fullName>
    </submittedName>
</protein>
<dbReference type="AlphaFoldDB" id="A0A2P2L9Q6"/>
<evidence type="ECO:0000313" key="1">
    <source>
        <dbReference type="EMBL" id="MBX14707.1"/>
    </source>
</evidence>
<proteinExistence type="predicted"/>
<name>A0A2P2L9Q6_RHIMU</name>
<reference evidence="1" key="1">
    <citation type="submission" date="2018-02" db="EMBL/GenBank/DDBJ databases">
        <title>Rhizophora mucronata_Transcriptome.</title>
        <authorList>
            <person name="Meera S.P."/>
            <person name="Sreeshan A."/>
            <person name="Augustine A."/>
        </authorList>
    </citation>
    <scope>NUCLEOTIDE SEQUENCE</scope>
    <source>
        <tissue evidence="1">Leaf</tissue>
    </source>
</reference>
<dbReference type="EMBL" id="GGEC01034223">
    <property type="protein sequence ID" value="MBX14707.1"/>
    <property type="molecule type" value="Transcribed_RNA"/>
</dbReference>